<protein>
    <submittedName>
        <fullName evidence="1">Uncharacterized protein</fullName>
    </submittedName>
</protein>
<comment type="caution">
    <text evidence="1">The sequence shown here is derived from an EMBL/GenBank/DDBJ whole genome shotgun (WGS) entry which is preliminary data.</text>
</comment>
<evidence type="ECO:0000313" key="1">
    <source>
        <dbReference type="EMBL" id="GIX79939.1"/>
    </source>
</evidence>
<accession>A0AAV4N6D7</accession>
<gene>
    <name evidence="1" type="ORF">CEXT_77941</name>
</gene>
<organism evidence="1 2">
    <name type="scientific">Caerostris extrusa</name>
    <name type="common">Bark spider</name>
    <name type="synonym">Caerostris bankana</name>
    <dbReference type="NCBI Taxonomy" id="172846"/>
    <lineage>
        <taxon>Eukaryota</taxon>
        <taxon>Metazoa</taxon>
        <taxon>Ecdysozoa</taxon>
        <taxon>Arthropoda</taxon>
        <taxon>Chelicerata</taxon>
        <taxon>Arachnida</taxon>
        <taxon>Araneae</taxon>
        <taxon>Araneomorphae</taxon>
        <taxon>Entelegynae</taxon>
        <taxon>Araneoidea</taxon>
        <taxon>Araneidae</taxon>
        <taxon>Caerostris</taxon>
    </lineage>
</organism>
<name>A0AAV4N6D7_CAEEX</name>
<reference evidence="1 2" key="1">
    <citation type="submission" date="2021-06" db="EMBL/GenBank/DDBJ databases">
        <title>Caerostris extrusa draft genome.</title>
        <authorList>
            <person name="Kono N."/>
            <person name="Arakawa K."/>
        </authorList>
    </citation>
    <scope>NUCLEOTIDE SEQUENCE [LARGE SCALE GENOMIC DNA]</scope>
</reference>
<dbReference type="AlphaFoldDB" id="A0AAV4N6D7"/>
<keyword evidence="2" id="KW-1185">Reference proteome</keyword>
<sequence length="167" mass="19376">MILNYLTSYRTYRHILPTIVNPSQITNNPRQNGAAICSFDISACKFQQSRRISISSTRSIDRCFALGSFKEPERIQRKHVSLFTVFTHPNPISTINKRKILLRTRQRNEIVLGCISRFHQKRTWNKKQNRNGVLAPRIHSSEGLCSCCFGSLLCDEPLRVWDNRVEL</sequence>
<dbReference type="Proteomes" id="UP001054945">
    <property type="component" value="Unassembled WGS sequence"/>
</dbReference>
<proteinExistence type="predicted"/>
<dbReference type="EMBL" id="BPLR01002988">
    <property type="protein sequence ID" value="GIX79939.1"/>
    <property type="molecule type" value="Genomic_DNA"/>
</dbReference>
<evidence type="ECO:0000313" key="2">
    <source>
        <dbReference type="Proteomes" id="UP001054945"/>
    </source>
</evidence>